<dbReference type="STRING" id="290052.ASU35_09550"/>
<evidence type="ECO:0000313" key="1">
    <source>
        <dbReference type="EMBL" id="KSV59310.1"/>
    </source>
</evidence>
<sequence>MERLSDAVLQHADIMKSFTQETYKKSFLEYKDRYYPVIEEISLSWEEKEEKERAFYLETVVDEYLNEIAVALEIVGKNKMLRNNKIDGYRMVQALYTIPMIRETKLPAAESLAEMLVEKWKKVYPKYAYNLGDYETLKSGFEKKQFCYITTAVCETLGKPDNCYELTMFRQFRDGYLRKQPDGETLIQEYYKGAPQIIQRIDKLEDSRATYQGIWEEHLKPCLSLIEHGEDDACKEQYVQMVRTLEKQFQ</sequence>
<dbReference type="Proteomes" id="UP000054874">
    <property type="component" value="Unassembled WGS sequence"/>
</dbReference>
<organism evidence="1 2">
    <name type="scientific">Acetivibrio ethanolgignens</name>
    <dbReference type="NCBI Taxonomy" id="290052"/>
    <lineage>
        <taxon>Bacteria</taxon>
        <taxon>Bacillati</taxon>
        <taxon>Bacillota</taxon>
        <taxon>Clostridia</taxon>
        <taxon>Eubacteriales</taxon>
        <taxon>Oscillospiraceae</taxon>
        <taxon>Acetivibrio</taxon>
    </lineage>
</organism>
<gene>
    <name evidence="1" type="ORF">ASU35_09550</name>
</gene>
<evidence type="ECO:0000313" key="2">
    <source>
        <dbReference type="Proteomes" id="UP000054874"/>
    </source>
</evidence>
<dbReference type="OrthoDB" id="583109at2"/>
<name>A0A0V8QFV8_9FIRM</name>
<proteinExistence type="predicted"/>
<dbReference type="NCBIfam" id="NF041770">
    <property type="entry name" value="CFI_box_CTERM"/>
    <property type="match status" value="1"/>
</dbReference>
<dbReference type="AlphaFoldDB" id="A0A0V8QFV8"/>
<keyword evidence="2" id="KW-1185">Reference proteome</keyword>
<dbReference type="EMBL" id="LNAM01000148">
    <property type="protein sequence ID" value="KSV59310.1"/>
    <property type="molecule type" value="Genomic_DNA"/>
</dbReference>
<reference evidence="1 2" key="1">
    <citation type="submission" date="2015-11" db="EMBL/GenBank/DDBJ databases">
        <title>Butyribacter intestini gen. nov., sp. nov., a butyric acid-producing bacterium of the family Lachnospiraceae isolated from the human faeces.</title>
        <authorList>
            <person name="Zou Y."/>
            <person name="Xue W."/>
            <person name="Luo G."/>
            <person name="Lv M."/>
        </authorList>
    </citation>
    <scope>NUCLEOTIDE SEQUENCE [LARGE SCALE GENOMIC DNA]</scope>
    <source>
        <strain evidence="1 2">ACET-33324</strain>
    </source>
</reference>
<protein>
    <submittedName>
        <fullName evidence="1">Uncharacterized protein</fullName>
    </submittedName>
</protein>
<dbReference type="RefSeq" id="WP_058352463.1">
    <property type="nucleotide sequence ID" value="NZ_CABMMD010000148.1"/>
</dbReference>
<dbReference type="InterPro" id="IPR049886">
    <property type="entry name" value="CFI_box_CTERM_dom"/>
</dbReference>
<comment type="caution">
    <text evidence="1">The sequence shown here is derived from an EMBL/GenBank/DDBJ whole genome shotgun (WGS) entry which is preliminary data.</text>
</comment>
<accession>A0A0V8QFV8</accession>